<dbReference type="Gene3D" id="1.10.1200.10">
    <property type="entry name" value="ACP-like"/>
    <property type="match status" value="1"/>
</dbReference>
<dbReference type="Pfam" id="PF08242">
    <property type="entry name" value="Methyltransf_12"/>
    <property type="match status" value="1"/>
</dbReference>
<feature type="region of interest" description="N-terminal hotdog fold" evidence="8">
    <location>
        <begin position="952"/>
        <end position="1080"/>
    </location>
</feature>
<dbReference type="Gene3D" id="3.30.70.3290">
    <property type="match status" value="1"/>
</dbReference>
<dbReference type="Pfam" id="PF13602">
    <property type="entry name" value="ADH_zinc_N_2"/>
    <property type="match status" value="1"/>
</dbReference>
<dbReference type="SMART" id="SM00823">
    <property type="entry name" value="PKS_PP"/>
    <property type="match status" value="1"/>
</dbReference>
<feature type="compositionally biased region" description="Polar residues" evidence="9">
    <location>
        <begin position="1"/>
        <end position="21"/>
    </location>
</feature>
<dbReference type="InterPro" id="IPR020807">
    <property type="entry name" value="PKS_DH"/>
</dbReference>
<dbReference type="CDD" id="cd05195">
    <property type="entry name" value="enoyl_red"/>
    <property type="match status" value="1"/>
</dbReference>
<gene>
    <name evidence="13" type="ORF">M747DRAFT_373775</name>
</gene>
<dbReference type="VEuPathDB" id="FungiDB:M747DRAFT_373775"/>
<keyword evidence="5" id="KW-0521">NADP</keyword>
<dbReference type="InterPro" id="IPR014043">
    <property type="entry name" value="Acyl_transferase_dom"/>
</dbReference>
<evidence type="ECO:0000313" key="13">
    <source>
        <dbReference type="EMBL" id="RDH16086.1"/>
    </source>
</evidence>
<dbReference type="InterPro" id="IPR016039">
    <property type="entry name" value="Thiolase-like"/>
</dbReference>
<evidence type="ECO:0000259" key="11">
    <source>
        <dbReference type="PROSITE" id="PS52004"/>
    </source>
</evidence>
<dbReference type="InterPro" id="IPR009081">
    <property type="entry name" value="PP-bd_ACP"/>
</dbReference>
<evidence type="ECO:0000256" key="7">
    <source>
        <dbReference type="ARBA" id="ARBA00023315"/>
    </source>
</evidence>
<evidence type="ECO:0000313" key="14">
    <source>
        <dbReference type="Proteomes" id="UP000253845"/>
    </source>
</evidence>
<feature type="region of interest" description="C-terminal hotdog fold" evidence="8">
    <location>
        <begin position="1088"/>
        <end position="1233"/>
    </location>
</feature>
<dbReference type="GO" id="GO:0031177">
    <property type="term" value="F:phosphopantetheine binding"/>
    <property type="evidence" value="ECO:0007669"/>
    <property type="project" value="InterPro"/>
</dbReference>
<accession>A0A370BKK9</accession>
<dbReference type="InterPro" id="IPR036736">
    <property type="entry name" value="ACP-like_sf"/>
</dbReference>
<dbReference type="InterPro" id="IPR011032">
    <property type="entry name" value="GroES-like_sf"/>
</dbReference>
<sequence length="2527" mass="276625">MDSQDSSPWEISSVERSSQPGTPEEVDSLEPIAIVGMGVRLPGNIHTEQQLWELITEKRSTRGEIPKSRFNVDGFYSPTGRAGSIAMKHGHFLTETDNFRHLDTSFFSMGRKEVDDIDPQQRMLLEVVYECMQSSGQVGWRGSKIGCYVGVWGEDWLDLHAKDTQDAGMYRIPGGHDFAISNRISYEYDLRGPSFTIKAGCSSSLIALHDAVRAIRAGDCSGALVAGTNLIFSPTMSIAMTEQGVLSPEGSCKTFDAAANGYARGEAINAIYIKSLSEAIKDNDKIRAVIRATATNCDGKTPGMSMPSSEGHEALIRRAYREASLDPRETVFVEAHGTGTPVGDPLEATAIARVFGGNNDPVYIGSVKPNLGHSEGASGVSSVIKAVLALENMTIPPNINFSTPNPKIPFQEASMEVPIDPMTWPSGKPLRVSVNSFGIGGANAHAILESVALMSLQATVAATASSEYVAGALNDRYTNGHTNDHTTHPKDTDDPCRLVRPPSSRRFIHVFSAAHPASLKESLVEHERYIRENPSLMADISYTLCNRREHLANRAYCVTSSSDGPLTFSPVTKAKRTSPITMVFTGQGAQWAGMAKELMDDYPSFDKDIIYLGAVLAKLEHAPSWDLRDELRKPEEDSNLPKAEYSQPLVAAVQVALVNLLGQWGIRPNAVVGHSSGEIAAAYAAKAITAEEAITIAYYRGYVTKGYQRPGGMAAIGLGREQVTRYLRQGTLIACENSPHSVTLSGDLEALEKTCEIIRTEEPGCLVRRLKVEMAYHSHHMLDIGDFLEDLLRDRIDSKAPVVPFFSSVRATRINGAGCLNASYWRENLESPVLFYGAVSHLVESEACSEHTFLEVGPHGALRGPLRQILQAANRSNDSYITAMIRGKDCTESILHMAGELYLNNTPVDFGHICPSGCLLTNLPSYKWQHVHEYWAESRLSKNWRFREFPHHELLGSRILEGNDLQPEWRNVLRLEDVPWLRDHQVINDIIFPCAGYLGMAGEAIRQISSAHESTFRDVVVHTALVLTESKAIEMITSLRPVRLTTTLDSVWWEFSIFSYNKTAWVKHCVGQIRTGATHSSSPLPCPSHPRSTENLYPILTKVGLNYGPCFRGLSHVSCLPNKNTASARLLPTAVSESTYAVHPTTIDHCLQLLFPASCDGIYRRVTRLCVPTKIEQLYLCGGRSDNDAVAEAVATISSAGVLSGRVVAKSDKGVFLSLVGGKFSPLEVDTADDLDPIGAAKLHWKPDLDLADMRTLIKASDSSHIDSLELELVEKMALLSLIEVNVQTSHLVCDIEHLEKYRSWMHRQTSRASSNSYDLVPNAKDLLSLDSDIRLALIFKLKQLLSHTDAASAAELISRIVDNCSAIMQGKVEGIEVLQARDGLTNYYNFVESRTDSVDFFAVAGHTKPTLRVLEIGAGTGGGTAVVLRGLTTSSTPRRERMYSKYAFTDISAGFFVPAQERFKEYEGIEYKVLDITKDPIEQGFQAESYDLIIAGNVLHATPSINATLANVRKLLAPEGYLFLQELSPQLQMVNLIMGILPGWWLGETDGRVNEPFLTPEEWNKALKMAGFSGVEAAIYDGPRPYHINANIISRPVRESILGPRRVTLLHSVGNVPTTNVDRLQKSLIDNGYQVDLRTLQEGAPADQDIVSVLELESPLFESVSHEVLLAFQDLIASRGDSKILWVTRPAQKDVSSTPGFGLTLGLARTLRSEQFLSFMTLEVDRVDDQVYPAIVRVLGKIQSHDSTASVDADSEFILRNGVVHVGRYQPASVAQDLELMASKPGAVRLAIGRPGLLQSLQWIPFPTTEPRHGEVVVEPRCAGLNFRDVLLAMGIVEANNLGIGLEGSGVITDVGAGVTDLQVGDRVFYLDDNCFSTRITMSAMRCAKIPSFLSYEEAATMPCVYATVIHSLVDIGGLQSGQSVLIHSACGGIGIAAINVCQSIGGVQVYVTVGNQDKVRYLMETFNIPRASIFNSRDTSFREDVLAHTNGRGVDLVLNSLSGELLHASWECVAPYGKMLEIGKRDFIGKAKLSMDIFEANRSFIGIDLARFDAARCHPLLTRTVQMLEAGHIKPIAPRTTFSAGHIEDSFRYMQKGTHMGKIVVTIPEGGRELPIAPIIPDLTMKANASYLLVGGMGGLGRAVATWLVEKGARHLVFFSRSAGNSEQDRRFIQELESQGCSVRAIQGSVLNEKDVARITQAAEKPIKGVFQMSMVLRDKPFMEMDLQDWTTAVGPKVQGTWNLHHAMPSDLDFFFATGSISGSFGTPGQANYAAGNTFLNAFTQYRRSLGLPTSILHIGLMDDVGYLTQNVGKAEALRAAGGYFLREKDLLDSLQWAIVKATISSATADSDETQLTIGLRCDKRLSDPTNRVIWRKDARMGLYHNRDTESSSSSNGSNGSQADALKAFMASVEADPEVVLKDPASLEVVTREMAVKIYTFMLQPLDDLDVNVSLTALGVDSLVTIEIRNWMKRSLGGIEISTLEILNAGSIASLGRLVIEALKKKFISQITMAEGDAYLEMKAP</sequence>
<dbReference type="InterPro" id="IPR029063">
    <property type="entry name" value="SAM-dependent_MTases_sf"/>
</dbReference>
<dbReference type="InterPro" id="IPR020843">
    <property type="entry name" value="ER"/>
</dbReference>
<evidence type="ECO:0000256" key="3">
    <source>
        <dbReference type="ARBA" id="ARBA00022603"/>
    </source>
</evidence>
<evidence type="ECO:0000256" key="4">
    <source>
        <dbReference type="ARBA" id="ARBA00022679"/>
    </source>
</evidence>
<dbReference type="Gene3D" id="3.40.50.720">
    <property type="entry name" value="NAD(P)-binding Rossmann-like Domain"/>
    <property type="match status" value="3"/>
</dbReference>
<reference evidence="13 14" key="1">
    <citation type="submission" date="2018-07" db="EMBL/GenBank/DDBJ databases">
        <title>Section-level genome sequencing of Aspergillus section Nigri to investigate inter- and intra-species variation.</title>
        <authorList>
            <consortium name="DOE Joint Genome Institute"/>
            <person name="Vesth T.C."/>
            <person name="Nybo J.L."/>
            <person name="Theobald S."/>
            <person name="Frisvad J.C."/>
            <person name="Larsen T.O."/>
            <person name="Nielsen K.F."/>
            <person name="Hoof J.B."/>
            <person name="Brandl J."/>
            <person name="Salamov A."/>
            <person name="Riley R."/>
            <person name="Gladden J.M."/>
            <person name="Phatale P."/>
            <person name="Nielsen M.T."/>
            <person name="Lyhne E.K."/>
            <person name="Kogle M.E."/>
            <person name="Strasser K."/>
            <person name="McDonnell E."/>
            <person name="Barry K."/>
            <person name="Clum A."/>
            <person name="Chen C."/>
            <person name="Nolan M."/>
            <person name="Sandor L."/>
            <person name="Kuo A."/>
            <person name="Lipzen A."/>
            <person name="Hainaut M."/>
            <person name="Drula E."/>
            <person name="Tsang A."/>
            <person name="Magnuson J.K."/>
            <person name="Henrissat B."/>
            <person name="Wiebenga A."/>
            <person name="Simmons B.A."/>
            <person name="Makela M.R."/>
            <person name="De vries R.P."/>
            <person name="Grigoriev I.V."/>
            <person name="Mortensen U.H."/>
            <person name="Baker S.E."/>
            <person name="Andersen M.R."/>
        </authorList>
    </citation>
    <scope>NUCLEOTIDE SEQUENCE [LARGE SCALE GENOMIC DNA]</scope>
    <source>
        <strain evidence="13 14">ATCC 13496</strain>
    </source>
</reference>
<dbReference type="Pfam" id="PF08659">
    <property type="entry name" value="KR"/>
    <property type="match status" value="1"/>
</dbReference>
<dbReference type="InterPro" id="IPR013968">
    <property type="entry name" value="PKS_KR"/>
</dbReference>
<dbReference type="PANTHER" id="PTHR43775">
    <property type="entry name" value="FATTY ACID SYNTHASE"/>
    <property type="match status" value="1"/>
</dbReference>
<dbReference type="GO" id="GO:0006633">
    <property type="term" value="P:fatty acid biosynthetic process"/>
    <property type="evidence" value="ECO:0007669"/>
    <property type="project" value="InterPro"/>
</dbReference>
<feature type="domain" description="Ketosynthase family 3 (KS3)" evidence="11">
    <location>
        <begin position="29"/>
        <end position="450"/>
    </location>
</feature>
<dbReference type="SMART" id="SM00826">
    <property type="entry name" value="PKS_DH"/>
    <property type="match status" value="1"/>
</dbReference>
<evidence type="ECO:0000256" key="6">
    <source>
        <dbReference type="ARBA" id="ARBA00023268"/>
    </source>
</evidence>
<evidence type="ECO:0000256" key="1">
    <source>
        <dbReference type="ARBA" id="ARBA00022450"/>
    </source>
</evidence>
<keyword evidence="4" id="KW-0808">Transferase</keyword>
<dbReference type="SUPFAM" id="SSF47336">
    <property type="entry name" value="ACP-like"/>
    <property type="match status" value="1"/>
</dbReference>
<dbReference type="PANTHER" id="PTHR43775:SF49">
    <property type="entry name" value="SYNTHASE, PUTATIVE (JCVI)-RELATED"/>
    <property type="match status" value="1"/>
</dbReference>
<dbReference type="SUPFAM" id="SSF53901">
    <property type="entry name" value="Thiolase-like"/>
    <property type="match status" value="1"/>
</dbReference>
<dbReference type="PROSITE" id="PS52019">
    <property type="entry name" value="PKS_MFAS_DH"/>
    <property type="match status" value="1"/>
</dbReference>
<dbReference type="InterPro" id="IPR006162">
    <property type="entry name" value="Ppantetheine_attach_site"/>
</dbReference>
<dbReference type="GO" id="GO:0004315">
    <property type="term" value="F:3-oxoacyl-[acyl-carrier-protein] synthase activity"/>
    <property type="evidence" value="ECO:0007669"/>
    <property type="project" value="InterPro"/>
</dbReference>
<dbReference type="InterPro" id="IPR020841">
    <property type="entry name" value="PKS_Beta-ketoAc_synthase_dom"/>
</dbReference>
<dbReference type="CDD" id="cd00833">
    <property type="entry name" value="PKS"/>
    <property type="match status" value="1"/>
</dbReference>
<keyword evidence="3" id="KW-0489">Methyltransferase</keyword>
<dbReference type="InterPro" id="IPR049552">
    <property type="entry name" value="PKS_DH_N"/>
</dbReference>
<dbReference type="InterPro" id="IPR014031">
    <property type="entry name" value="Ketoacyl_synth_C"/>
</dbReference>
<dbReference type="InterPro" id="IPR049551">
    <property type="entry name" value="PKS_DH_C"/>
</dbReference>
<dbReference type="GO" id="GO:0032259">
    <property type="term" value="P:methylation"/>
    <property type="evidence" value="ECO:0007669"/>
    <property type="project" value="UniProtKB-KW"/>
</dbReference>
<dbReference type="Pfam" id="PF23297">
    <property type="entry name" value="ACP_SdgA_C"/>
    <property type="match status" value="1"/>
</dbReference>
<dbReference type="GO" id="GO:0008168">
    <property type="term" value="F:methyltransferase activity"/>
    <property type="evidence" value="ECO:0007669"/>
    <property type="project" value="UniProtKB-KW"/>
</dbReference>
<dbReference type="InterPro" id="IPR032821">
    <property type="entry name" value="PKS_assoc"/>
</dbReference>
<dbReference type="Pfam" id="PF08240">
    <property type="entry name" value="ADH_N"/>
    <property type="match status" value="1"/>
</dbReference>
<dbReference type="PROSITE" id="PS00606">
    <property type="entry name" value="KS3_1"/>
    <property type="match status" value="1"/>
</dbReference>
<dbReference type="SUPFAM" id="SSF53335">
    <property type="entry name" value="S-adenosyl-L-methionine-dependent methyltransferases"/>
    <property type="match status" value="1"/>
</dbReference>
<dbReference type="SUPFAM" id="SSF52151">
    <property type="entry name" value="FabD/lysophospholipase-like"/>
    <property type="match status" value="1"/>
</dbReference>
<dbReference type="Pfam" id="PF02801">
    <property type="entry name" value="Ketoacyl-synt_C"/>
    <property type="match status" value="1"/>
</dbReference>
<evidence type="ECO:0000259" key="10">
    <source>
        <dbReference type="PROSITE" id="PS50075"/>
    </source>
</evidence>
<dbReference type="Pfam" id="PF00698">
    <property type="entry name" value="Acyl_transf_1"/>
    <property type="match status" value="1"/>
</dbReference>
<dbReference type="Pfam" id="PF14765">
    <property type="entry name" value="PS-DH"/>
    <property type="match status" value="1"/>
</dbReference>
<dbReference type="Proteomes" id="UP000253845">
    <property type="component" value="Unassembled WGS sequence"/>
</dbReference>
<dbReference type="Gene3D" id="3.90.180.10">
    <property type="entry name" value="Medium-chain alcohol dehydrogenases, catalytic domain"/>
    <property type="match status" value="1"/>
</dbReference>
<dbReference type="InterPro" id="IPR001227">
    <property type="entry name" value="Ac_transferase_dom_sf"/>
</dbReference>
<dbReference type="InterPro" id="IPR013154">
    <property type="entry name" value="ADH-like_N"/>
</dbReference>
<dbReference type="InterPro" id="IPR020806">
    <property type="entry name" value="PKS_PP-bd"/>
</dbReference>
<dbReference type="InterPro" id="IPR057326">
    <property type="entry name" value="KR_dom"/>
</dbReference>
<dbReference type="PROSITE" id="PS50075">
    <property type="entry name" value="CARRIER"/>
    <property type="match status" value="1"/>
</dbReference>
<dbReference type="Gene3D" id="3.10.129.110">
    <property type="entry name" value="Polyketide synthase dehydratase"/>
    <property type="match status" value="1"/>
</dbReference>
<dbReference type="SUPFAM" id="SSF51735">
    <property type="entry name" value="NAD(P)-binding Rossmann-fold domains"/>
    <property type="match status" value="2"/>
</dbReference>
<dbReference type="Gene3D" id="3.40.366.10">
    <property type="entry name" value="Malonyl-Coenzyme A Acyl Carrier Protein, domain 2"/>
    <property type="match status" value="1"/>
</dbReference>
<dbReference type="InterPro" id="IPR016035">
    <property type="entry name" value="Acyl_Trfase/lysoPLipase"/>
</dbReference>
<dbReference type="InterPro" id="IPR042104">
    <property type="entry name" value="PKS_dehydratase_sf"/>
</dbReference>
<feature type="active site" description="Proton acceptor; for dehydratase activity" evidence="8">
    <location>
        <position position="984"/>
    </location>
</feature>
<dbReference type="SMART" id="SM00829">
    <property type="entry name" value="PKS_ER"/>
    <property type="match status" value="1"/>
</dbReference>
<dbReference type="SMART" id="SM00825">
    <property type="entry name" value="PKS_KS"/>
    <property type="match status" value="1"/>
</dbReference>
<dbReference type="GO" id="GO:0016491">
    <property type="term" value="F:oxidoreductase activity"/>
    <property type="evidence" value="ECO:0007669"/>
    <property type="project" value="InterPro"/>
</dbReference>
<name>A0A370BKK9_ASPNG</name>
<dbReference type="InterPro" id="IPR016036">
    <property type="entry name" value="Malonyl_transacylase_ACP-bd"/>
</dbReference>
<dbReference type="SUPFAM" id="SSF50129">
    <property type="entry name" value="GroES-like"/>
    <property type="match status" value="1"/>
</dbReference>
<proteinExistence type="predicted"/>
<dbReference type="SMART" id="SM00822">
    <property type="entry name" value="PKS_KR"/>
    <property type="match status" value="1"/>
</dbReference>
<dbReference type="PROSITE" id="PS52004">
    <property type="entry name" value="KS3_2"/>
    <property type="match status" value="1"/>
</dbReference>
<dbReference type="InterPro" id="IPR013217">
    <property type="entry name" value="Methyltransf_12"/>
</dbReference>
<feature type="domain" description="Carrier" evidence="10">
    <location>
        <begin position="2427"/>
        <end position="2505"/>
    </location>
</feature>
<evidence type="ECO:0000256" key="5">
    <source>
        <dbReference type="ARBA" id="ARBA00022857"/>
    </source>
</evidence>
<dbReference type="Pfam" id="PF21089">
    <property type="entry name" value="PKS_DH_N"/>
    <property type="match status" value="1"/>
</dbReference>
<evidence type="ECO:0000256" key="2">
    <source>
        <dbReference type="ARBA" id="ARBA00022553"/>
    </source>
</evidence>
<evidence type="ECO:0000259" key="12">
    <source>
        <dbReference type="PROSITE" id="PS52019"/>
    </source>
</evidence>
<dbReference type="EMBL" id="KZ851942">
    <property type="protein sequence ID" value="RDH16086.1"/>
    <property type="molecule type" value="Genomic_DNA"/>
</dbReference>
<dbReference type="PROSITE" id="PS00012">
    <property type="entry name" value="PHOSPHOPANTETHEINE"/>
    <property type="match status" value="1"/>
</dbReference>
<evidence type="ECO:0000256" key="8">
    <source>
        <dbReference type="PROSITE-ProRule" id="PRU01363"/>
    </source>
</evidence>
<dbReference type="SMART" id="SM00827">
    <property type="entry name" value="PKS_AT"/>
    <property type="match status" value="1"/>
</dbReference>
<dbReference type="Gene3D" id="3.40.47.10">
    <property type="match status" value="1"/>
</dbReference>
<keyword evidence="2" id="KW-0597">Phosphoprotein</keyword>
<dbReference type="InterPro" id="IPR049900">
    <property type="entry name" value="PKS_mFAS_DH"/>
</dbReference>
<dbReference type="Pfam" id="PF00109">
    <property type="entry name" value="ketoacyl-synt"/>
    <property type="match status" value="1"/>
</dbReference>
<keyword evidence="1" id="KW-0596">Phosphopantetheine</keyword>
<keyword evidence="7" id="KW-0012">Acyltransferase</keyword>
<dbReference type="InterPro" id="IPR018201">
    <property type="entry name" value="Ketoacyl_synth_AS"/>
</dbReference>
<dbReference type="GO" id="GO:0004312">
    <property type="term" value="F:fatty acid synthase activity"/>
    <property type="evidence" value="ECO:0007669"/>
    <property type="project" value="TreeGrafter"/>
</dbReference>
<dbReference type="SUPFAM" id="SSF55048">
    <property type="entry name" value="Probable ACP-binding domain of malonyl-CoA ACP transacylase"/>
    <property type="match status" value="1"/>
</dbReference>
<protein>
    <submittedName>
        <fullName evidence="13">Uncharacterized protein</fullName>
    </submittedName>
</protein>
<organism evidence="13 14">
    <name type="scientific">Aspergillus niger ATCC 13496</name>
    <dbReference type="NCBI Taxonomy" id="1353008"/>
    <lineage>
        <taxon>Eukaryota</taxon>
        <taxon>Fungi</taxon>
        <taxon>Dikarya</taxon>
        <taxon>Ascomycota</taxon>
        <taxon>Pezizomycotina</taxon>
        <taxon>Eurotiomycetes</taxon>
        <taxon>Eurotiomycetidae</taxon>
        <taxon>Eurotiales</taxon>
        <taxon>Aspergillaceae</taxon>
        <taxon>Aspergillus</taxon>
        <taxon>Aspergillus subgen. Circumdati</taxon>
    </lineage>
</organism>
<dbReference type="GO" id="GO:0044550">
    <property type="term" value="P:secondary metabolite biosynthetic process"/>
    <property type="evidence" value="ECO:0007669"/>
    <property type="project" value="UniProtKB-ARBA"/>
</dbReference>
<feature type="active site" description="Proton donor; for dehydratase activity" evidence="8">
    <location>
        <position position="1148"/>
    </location>
</feature>
<dbReference type="InterPro" id="IPR014030">
    <property type="entry name" value="Ketoacyl_synth_N"/>
</dbReference>
<dbReference type="InterPro" id="IPR036291">
    <property type="entry name" value="NAD(P)-bd_dom_sf"/>
</dbReference>
<feature type="domain" description="PKS/mFAS DH" evidence="12">
    <location>
        <begin position="952"/>
        <end position="1233"/>
    </location>
</feature>
<feature type="region of interest" description="Disordered" evidence="9">
    <location>
        <begin position="1"/>
        <end position="26"/>
    </location>
</feature>
<dbReference type="Pfam" id="PF16197">
    <property type="entry name" value="KAsynt_C_assoc"/>
    <property type="match status" value="1"/>
</dbReference>
<keyword evidence="6" id="KW-0511">Multifunctional enzyme</keyword>
<dbReference type="Gene3D" id="3.40.50.150">
    <property type="entry name" value="Vaccinia Virus protein VP39"/>
    <property type="match status" value="1"/>
</dbReference>
<evidence type="ECO:0000256" key="9">
    <source>
        <dbReference type="SAM" id="MobiDB-lite"/>
    </source>
</evidence>
<dbReference type="InterPro" id="IPR050091">
    <property type="entry name" value="PKS_NRPS_Biosynth_Enz"/>
</dbReference>